<dbReference type="InterPro" id="IPR016032">
    <property type="entry name" value="Sig_transdc_resp-reg_C-effctor"/>
</dbReference>
<keyword evidence="11" id="KW-1185">Reference proteome</keyword>
<dbReference type="SUPFAM" id="SSF46894">
    <property type="entry name" value="C-terminal effector domain of the bipartite response regulators"/>
    <property type="match status" value="1"/>
</dbReference>
<evidence type="ECO:0000256" key="4">
    <source>
        <dbReference type="ARBA" id="ARBA00023125"/>
    </source>
</evidence>
<keyword evidence="2" id="KW-0902">Two-component regulatory system</keyword>
<dbReference type="SMART" id="SM00862">
    <property type="entry name" value="Trans_reg_C"/>
    <property type="match status" value="1"/>
</dbReference>
<feature type="domain" description="Response regulatory" evidence="8">
    <location>
        <begin position="3"/>
        <end position="117"/>
    </location>
</feature>
<name>A0ABV7T4Z6_9GAMM</name>
<evidence type="ECO:0000256" key="1">
    <source>
        <dbReference type="ARBA" id="ARBA00022553"/>
    </source>
</evidence>
<feature type="DNA-binding region" description="OmpR/PhoB-type" evidence="7">
    <location>
        <begin position="121"/>
        <end position="221"/>
    </location>
</feature>
<dbReference type="PANTHER" id="PTHR48111:SF1">
    <property type="entry name" value="TWO-COMPONENT RESPONSE REGULATOR ORR33"/>
    <property type="match status" value="1"/>
</dbReference>
<dbReference type="EMBL" id="JBHRXZ010000017">
    <property type="protein sequence ID" value="MFC3607734.1"/>
    <property type="molecule type" value="Genomic_DNA"/>
</dbReference>
<dbReference type="CDD" id="cd00383">
    <property type="entry name" value="trans_reg_C"/>
    <property type="match status" value="1"/>
</dbReference>
<dbReference type="PROSITE" id="PS50110">
    <property type="entry name" value="RESPONSE_REGULATORY"/>
    <property type="match status" value="1"/>
</dbReference>
<dbReference type="InterPro" id="IPR011006">
    <property type="entry name" value="CheY-like_superfamily"/>
</dbReference>
<proteinExistence type="predicted"/>
<feature type="domain" description="OmpR/PhoB-type" evidence="9">
    <location>
        <begin position="121"/>
        <end position="221"/>
    </location>
</feature>
<dbReference type="InterPro" id="IPR001789">
    <property type="entry name" value="Sig_transdc_resp-reg_receiver"/>
</dbReference>
<dbReference type="RefSeq" id="WP_386363416.1">
    <property type="nucleotide sequence ID" value="NZ_JBHRXZ010000017.1"/>
</dbReference>
<organism evidence="10 11">
    <name type="scientific">Stutzerimonas tarimensis</name>
    <dbReference type="NCBI Taxonomy" id="1507735"/>
    <lineage>
        <taxon>Bacteria</taxon>
        <taxon>Pseudomonadati</taxon>
        <taxon>Pseudomonadota</taxon>
        <taxon>Gammaproteobacteria</taxon>
        <taxon>Pseudomonadales</taxon>
        <taxon>Pseudomonadaceae</taxon>
        <taxon>Stutzerimonas</taxon>
    </lineage>
</organism>
<dbReference type="PANTHER" id="PTHR48111">
    <property type="entry name" value="REGULATOR OF RPOS"/>
    <property type="match status" value="1"/>
</dbReference>
<keyword evidence="3" id="KW-0805">Transcription regulation</keyword>
<comment type="caution">
    <text evidence="10">The sequence shown here is derived from an EMBL/GenBank/DDBJ whole genome shotgun (WGS) entry which is preliminary data.</text>
</comment>
<dbReference type="Pfam" id="PF00486">
    <property type="entry name" value="Trans_reg_C"/>
    <property type="match status" value="1"/>
</dbReference>
<dbReference type="InterPro" id="IPR001867">
    <property type="entry name" value="OmpR/PhoB-type_DNA-bd"/>
</dbReference>
<dbReference type="SUPFAM" id="SSF52172">
    <property type="entry name" value="CheY-like"/>
    <property type="match status" value="1"/>
</dbReference>
<dbReference type="SMART" id="SM00448">
    <property type="entry name" value="REC"/>
    <property type="match status" value="1"/>
</dbReference>
<evidence type="ECO:0000256" key="7">
    <source>
        <dbReference type="PROSITE-ProRule" id="PRU01091"/>
    </source>
</evidence>
<sequence>MLDIILLEDEPVLREELADFLGDCGYPVESVATLADFRTCFDSTRHRIAIIDLGLPDGDGLDLIRELRANEQPPGIVVLSARKSTRDKILGLGDGADYYLGKGTDLDELAATLAALNRRLEPSSATSPWVLETGQRRLHLPGGAKMPLSQQDFLVLHALMRESGELVSRQRIVAALGKDFLNYDQRCLDTQMRRLRRKIATAGGLELPVKTARNAGYRFYAEAQVVD</sequence>
<feature type="modified residue" description="4-aspartylphosphate" evidence="6">
    <location>
        <position position="52"/>
    </location>
</feature>
<evidence type="ECO:0000313" key="11">
    <source>
        <dbReference type="Proteomes" id="UP001595630"/>
    </source>
</evidence>
<evidence type="ECO:0000256" key="6">
    <source>
        <dbReference type="PROSITE-ProRule" id="PRU00169"/>
    </source>
</evidence>
<keyword evidence="4 7" id="KW-0238">DNA-binding</keyword>
<reference evidence="11" key="1">
    <citation type="journal article" date="2019" name="Int. J. Syst. Evol. Microbiol.">
        <title>The Global Catalogue of Microorganisms (GCM) 10K type strain sequencing project: providing services to taxonomists for standard genome sequencing and annotation.</title>
        <authorList>
            <consortium name="The Broad Institute Genomics Platform"/>
            <consortium name="The Broad Institute Genome Sequencing Center for Infectious Disease"/>
            <person name="Wu L."/>
            <person name="Ma J."/>
        </authorList>
    </citation>
    <scope>NUCLEOTIDE SEQUENCE [LARGE SCALE GENOMIC DNA]</scope>
    <source>
        <strain evidence="11">KCTC 42447</strain>
    </source>
</reference>
<dbReference type="Gene3D" id="3.40.50.2300">
    <property type="match status" value="1"/>
</dbReference>
<dbReference type="Proteomes" id="UP001595630">
    <property type="component" value="Unassembled WGS sequence"/>
</dbReference>
<keyword evidence="5" id="KW-0804">Transcription</keyword>
<evidence type="ECO:0000256" key="2">
    <source>
        <dbReference type="ARBA" id="ARBA00023012"/>
    </source>
</evidence>
<dbReference type="Pfam" id="PF00072">
    <property type="entry name" value="Response_reg"/>
    <property type="match status" value="1"/>
</dbReference>
<dbReference type="Gene3D" id="1.10.10.10">
    <property type="entry name" value="Winged helix-like DNA-binding domain superfamily/Winged helix DNA-binding domain"/>
    <property type="match status" value="1"/>
</dbReference>
<protein>
    <submittedName>
        <fullName evidence="10">Response regulator transcription factor</fullName>
    </submittedName>
</protein>
<evidence type="ECO:0000256" key="3">
    <source>
        <dbReference type="ARBA" id="ARBA00023015"/>
    </source>
</evidence>
<keyword evidence="1 6" id="KW-0597">Phosphoprotein</keyword>
<evidence type="ECO:0000259" key="9">
    <source>
        <dbReference type="PROSITE" id="PS51755"/>
    </source>
</evidence>
<dbReference type="InterPro" id="IPR036388">
    <property type="entry name" value="WH-like_DNA-bd_sf"/>
</dbReference>
<dbReference type="PROSITE" id="PS51755">
    <property type="entry name" value="OMPR_PHOB"/>
    <property type="match status" value="1"/>
</dbReference>
<evidence type="ECO:0000313" key="10">
    <source>
        <dbReference type="EMBL" id="MFC3607734.1"/>
    </source>
</evidence>
<evidence type="ECO:0000259" key="8">
    <source>
        <dbReference type="PROSITE" id="PS50110"/>
    </source>
</evidence>
<evidence type="ECO:0000256" key="5">
    <source>
        <dbReference type="ARBA" id="ARBA00023163"/>
    </source>
</evidence>
<accession>A0ABV7T4Z6</accession>
<dbReference type="InterPro" id="IPR039420">
    <property type="entry name" value="WalR-like"/>
</dbReference>
<gene>
    <name evidence="10" type="ORF">ACFOMF_08105</name>
</gene>